<feature type="domain" description="Transposase IS4-like" evidence="2">
    <location>
        <begin position="94"/>
        <end position="205"/>
    </location>
</feature>
<protein>
    <submittedName>
        <fullName evidence="3">Transposase DDE domain-containing protein</fullName>
    </submittedName>
</protein>
<dbReference type="AlphaFoldDB" id="A0A1H3ETU9"/>
<keyword evidence="4" id="KW-1185">Reference proteome</keyword>
<gene>
    <name evidence="3" type="ORF">SAMN02910414_00008</name>
</gene>
<dbReference type="GO" id="GO:0003677">
    <property type="term" value="F:DNA binding"/>
    <property type="evidence" value="ECO:0007669"/>
    <property type="project" value="InterPro"/>
</dbReference>
<dbReference type="STRING" id="1122142.SAMN02910414_00008"/>
<proteinExistence type="predicted"/>
<evidence type="ECO:0000256" key="1">
    <source>
        <dbReference type="SAM" id="Phobius"/>
    </source>
</evidence>
<feature type="transmembrane region" description="Helical" evidence="1">
    <location>
        <begin position="257"/>
        <end position="277"/>
    </location>
</feature>
<reference evidence="3 4" key="1">
    <citation type="submission" date="2016-10" db="EMBL/GenBank/DDBJ databases">
        <authorList>
            <person name="de Groot N.N."/>
        </authorList>
    </citation>
    <scope>NUCLEOTIDE SEQUENCE [LARGE SCALE GENOMIC DNA]</scope>
    <source>
        <strain evidence="3 4">DSM 14045</strain>
    </source>
</reference>
<dbReference type="InterPro" id="IPR012337">
    <property type="entry name" value="RNaseH-like_sf"/>
</dbReference>
<dbReference type="GO" id="GO:0004803">
    <property type="term" value="F:transposase activity"/>
    <property type="evidence" value="ECO:0007669"/>
    <property type="project" value="InterPro"/>
</dbReference>
<evidence type="ECO:0000313" key="4">
    <source>
        <dbReference type="Proteomes" id="UP000183918"/>
    </source>
</evidence>
<evidence type="ECO:0000259" key="2">
    <source>
        <dbReference type="Pfam" id="PF01609"/>
    </source>
</evidence>
<sequence length="279" mass="31779">MKYLKPNTLRRNLFDSIDQVLLNKASYVKNPTDHSRTRKLSFKATINSILQMSGGSINNELLSFFNCSDTTPTAFEDIFKFFTNSSNPNATYKSYRVLAIDGSDLHVPTNPKDKNSYFPRINDQRPYNLLHLNALYDVCGKIYVDTIIQKSRNSNENQALIDMVDRNAGTMDTLIIADRGYESYNALAHIQEKGGKFLFRVKDATSSGGIANGLDLPQDNEYDIFINLHLSAGRTKDHWKLYKIKTPINVYLIPKTLIFSSILQVSAMFLCFIIFLLEF</sequence>
<dbReference type="Pfam" id="PF01609">
    <property type="entry name" value="DDE_Tnp_1"/>
    <property type="match status" value="1"/>
</dbReference>
<dbReference type="InterPro" id="IPR002559">
    <property type="entry name" value="Transposase_11"/>
</dbReference>
<organism evidence="3 4">
    <name type="scientific">Lachnobacterium bovis DSM 14045</name>
    <dbReference type="NCBI Taxonomy" id="1122142"/>
    <lineage>
        <taxon>Bacteria</taxon>
        <taxon>Bacillati</taxon>
        <taxon>Bacillota</taxon>
        <taxon>Clostridia</taxon>
        <taxon>Lachnospirales</taxon>
        <taxon>Lachnospiraceae</taxon>
        <taxon>Lachnobacterium</taxon>
    </lineage>
</organism>
<dbReference type="Proteomes" id="UP000183918">
    <property type="component" value="Unassembled WGS sequence"/>
</dbReference>
<accession>A0A1H3ETU9</accession>
<name>A0A1H3ETU9_9FIRM</name>
<keyword evidence="1" id="KW-0472">Membrane</keyword>
<keyword evidence="1" id="KW-0812">Transmembrane</keyword>
<dbReference type="GO" id="GO:0006313">
    <property type="term" value="P:DNA transposition"/>
    <property type="evidence" value="ECO:0007669"/>
    <property type="project" value="InterPro"/>
</dbReference>
<keyword evidence="1" id="KW-1133">Transmembrane helix</keyword>
<dbReference type="OrthoDB" id="9794050at2"/>
<evidence type="ECO:0000313" key="3">
    <source>
        <dbReference type="EMBL" id="SDX82202.1"/>
    </source>
</evidence>
<dbReference type="EMBL" id="FNPG01000004">
    <property type="protein sequence ID" value="SDX82202.1"/>
    <property type="molecule type" value="Genomic_DNA"/>
</dbReference>
<dbReference type="RefSeq" id="WP_083354379.1">
    <property type="nucleotide sequence ID" value="NZ_FNPG01000004.1"/>
</dbReference>
<dbReference type="SUPFAM" id="SSF53098">
    <property type="entry name" value="Ribonuclease H-like"/>
    <property type="match status" value="1"/>
</dbReference>